<keyword evidence="1" id="KW-0812">Transmembrane</keyword>
<keyword evidence="1" id="KW-0472">Membrane</keyword>
<protein>
    <submittedName>
        <fullName evidence="2">Uncharacterized protein</fullName>
    </submittedName>
</protein>
<dbReference type="EMBL" id="NEVS01000004">
    <property type="protein sequence ID" value="OZI62148.1"/>
    <property type="molecule type" value="Genomic_DNA"/>
</dbReference>
<comment type="caution">
    <text evidence="2">The sequence shown here is derived from an EMBL/GenBank/DDBJ whole genome shotgun (WGS) entry which is preliminary data.</text>
</comment>
<name>A0A261UJS3_9BORD</name>
<dbReference type="Proteomes" id="UP000215767">
    <property type="component" value="Unassembled WGS sequence"/>
</dbReference>
<dbReference type="AlphaFoldDB" id="A0A261UJS3"/>
<organism evidence="2 3">
    <name type="scientific">Bordetella genomosp. 11</name>
    <dbReference type="NCBI Taxonomy" id="1416808"/>
    <lineage>
        <taxon>Bacteria</taxon>
        <taxon>Pseudomonadati</taxon>
        <taxon>Pseudomonadota</taxon>
        <taxon>Betaproteobacteria</taxon>
        <taxon>Burkholderiales</taxon>
        <taxon>Alcaligenaceae</taxon>
        <taxon>Bordetella</taxon>
    </lineage>
</organism>
<accession>A0A261UJS3</accession>
<gene>
    <name evidence="2" type="ORF">CAL28_23295</name>
</gene>
<evidence type="ECO:0000313" key="3">
    <source>
        <dbReference type="Proteomes" id="UP000215767"/>
    </source>
</evidence>
<evidence type="ECO:0000256" key="1">
    <source>
        <dbReference type="SAM" id="Phobius"/>
    </source>
</evidence>
<feature type="transmembrane region" description="Helical" evidence="1">
    <location>
        <begin position="9"/>
        <end position="29"/>
    </location>
</feature>
<reference evidence="3" key="1">
    <citation type="submission" date="2017-05" db="EMBL/GenBank/DDBJ databases">
        <title>Complete and WGS of Bordetella genogroups.</title>
        <authorList>
            <person name="Spilker T."/>
            <person name="Lipuma J."/>
        </authorList>
    </citation>
    <scope>NUCLEOTIDE SEQUENCE [LARGE SCALE GENOMIC DNA]</scope>
    <source>
        <strain evidence="3">AU8856</strain>
    </source>
</reference>
<dbReference type="RefSeq" id="WP_094843532.1">
    <property type="nucleotide sequence ID" value="NZ_NEVS01000004.1"/>
</dbReference>
<proteinExistence type="predicted"/>
<feature type="transmembrane region" description="Helical" evidence="1">
    <location>
        <begin position="35"/>
        <end position="53"/>
    </location>
</feature>
<evidence type="ECO:0000313" key="2">
    <source>
        <dbReference type="EMBL" id="OZI62148.1"/>
    </source>
</evidence>
<keyword evidence="1" id="KW-1133">Transmembrane helix</keyword>
<keyword evidence="3" id="KW-1185">Reference proteome</keyword>
<sequence>MFANLLFRILVRFAVALGLAATCMIAVSYLFGIGVALKAAIVILTGVAVAAYWRSHFLHRGTTLMRLNACLRIPRRHDRWDQ</sequence>